<dbReference type="Pfam" id="PF00872">
    <property type="entry name" value="Transposase_mut"/>
    <property type="match status" value="1"/>
</dbReference>
<gene>
    <name evidence="6" type="ORF">JK636_04350</name>
</gene>
<dbReference type="Proteomes" id="UP000632377">
    <property type="component" value="Unassembled WGS sequence"/>
</dbReference>
<comment type="caution">
    <text evidence="6">The sequence shown here is derived from an EMBL/GenBank/DDBJ whole genome shotgun (WGS) entry which is preliminary data.</text>
</comment>
<sequence>MRKTPNSRNGCSKKTVKSEFRPVELIILRERNGEFEPKIISKYQRNIT</sequence>
<evidence type="ECO:0000256" key="2">
    <source>
        <dbReference type="ARBA" id="ARBA00010961"/>
    </source>
</evidence>
<comment type="similarity">
    <text evidence="2">Belongs to the transposase mutator family.</text>
</comment>
<keyword evidence="4" id="KW-0238">DNA-binding</keyword>
<keyword evidence="3" id="KW-0815">Transposition</keyword>
<name>A0ABS1T8I3_9CLOT</name>
<keyword evidence="5" id="KW-0233">DNA recombination</keyword>
<evidence type="ECO:0000313" key="6">
    <source>
        <dbReference type="EMBL" id="MBL4934986.1"/>
    </source>
</evidence>
<accession>A0ABS1T8I3</accession>
<evidence type="ECO:0000256" key="3">
    <source>
        <dbReference type="ARBA" id="ARBA00022578"/>
    </source>
</evidence>
<keyword evidence="7" id="KW-1185">Reference proteome</keyword>
<reference evidence="6 7" key="1">
    <citation type="submission" date="2021-01" db="EMBL/GenBank/DDBJ databases">
        <title>Genome public.</title>
        <authorList>
            <person name="Liu C."/>
            <person name="Sun Q."/>
        </authorList>
    </citation>
    <scope>NUCLEOTIDE SEQUENCE [LARGE SCALE GENOMIC DNA]</scope>
    <source>
        <strain evidence="6 7">YIM B02515</strain>
    </source>
</reference>
<dbReference type="EMBL" id="JAESWC010000002">
    <property type="protein sequence ID" value="MBL4934986.1"/>
    <property type="molecule type" value="Genomic_DNA"/>
</dbReference>
<proteinExistence type="inferred from homology"/>
<evidence type="ECO:0000313" key="7">
    <source>
        <dbReference type="Proteomes" id="UP000632377"/>
    </source>
</evidence>
<dbReference type="InterPro" id="IPR001207">
    <property type="entry name" value="Transposase_mutator"/>
</dbReference>
<evidence type="ECO:0000256" key="1">
    <source>
        <dbReference type="ARBA" id="ARBA00002190"/>
    </source>
</evidence>
<evidence type="ECO:0000256" key="4">
    <source>
        <dbReference type="ARBA" id="ARBA00023125"/>
    </source>
</evidence>
<protein>
    <submittedName>
        <fullName evidence="6">Transposase</fullName>
    </submittedName>
</protein>
<organism evidence="6 7">
    <name type="scientific">Clostridium rhizosphaerae</name>
    <dbReference type="NCBI Taxonomy" id="2803861"/>
    <lineage>
        <taxon>Bacteria</taxon>
        <taxon>Bacillati</taxon>
        <taxon>Bacillota</taxon>
        <taxon>Clostridia</taxon>
        <taxon>Eubacteriales</taxon>
        <taxon>Clostridiaceae</taxon>
        <taxon>Clostridium</taxon>
    </lineage>
</organism>
<evidence type="ECO:0000256" key="5">
    <source>
        <dbReference type="ARBA" id="ARBA00023172"/>
    </source>
</evidence>
<comment type="function">
    <text evidence="1">Required for the transposition of the insertion element.</text>
</comment>